<reference evidence="2" key="1">
    <citation type="journal article" date="2022" name="Plant J.">
        <title>Strategies of tolerance reflected in two North American maple genomes.</title>
        <authorList>
            <person name="McEvoy S.L."/>
            <person name="Sezen U.U."/>
            <person name="Trouern-Trend A."/>
            <person name="McMahon S.M."/>
            <person name="Schaberg P.G."/>
            <person name="Yang J."/>
            <person name="Wegrzyn J.L."/>
            <person name="Swenson N.G."/>
        </authorList>
    </citation>
    <scope>NUCLEOTIDE SEQUENCE</scope>
    <source>
        <strain evidence="2">91603</strain>
    </source>
</reference>
<dbReference type="AlphaFoldDB" id="A0AAD5NIX0"/>
<keyword evidence="1" id="KW-1133">Transmembrane helix</keyword>
<dbReference type="EMBL" id="JAJSOW010000106">
    <property type="protein sequence ID" value="KAI9160423.1"/>
    <property type="molecule type" value="Genomic_DNA"/>
</dbReference>
<keyword evidence="1" id="KW-0472">Membrane</keyword>
<accession>A0AAD5NIX0</accession>
<name>A0AAD5NIX0_ACENE</name>
<keyword evidence="3" id="KW-1185">Reference proteome</keyword>
<evidence type="ECO:0000256" key="1">
    <source>
        <dbReference type="SAM" id="Phobius"/>
    </source>
</evidence>
<proteinExistence type="predicted"/>
<evidence type="ECO:0000313" key="2">
    <source>
        <dbReference type="EMBL" id="KAI9160423.1"/>
    </source>
</evidence>
<feature type="transmembrane region" description="Helical" evidence="1">
    <location>
        <begin position="104"/>
        <end position="127"/>
    </location>
</feature>
<sequence length="153" mass="16588">MTLGATLKTSFNDLSSNPPDLSPNQLLSVVDVVTVGLVGFLGRFKSTRPLTLTGQSSNLGFDLLETGMGSNVPAPLIDKVNVVVDASLDGLFQERSMMSMIATILIYMGSLPLIATYINCLNTSLFLPSTKVDRLPMHLEIPLENLLCERSRM</sequence>
<dbReference type="Proteomes" id="UP001064489">
    <property type="component" value="Chromosome 2"/>
</dbReference>
<evidence type="ECO:0000313" key="3">
    <source>
        <dbReference type="Proteomes" id="UP001064489"/>
    </source>
</evidence>
<comment type="caution">
    <text evidence="2">The sequence shown here is derived from an EMBL/GenBank/DDBJ whole genome shotgun (WGS) entry which is preliminary data.</text>
</comment>
<gene>
    <name evidence="2" type="ORF">LWI28_007973</name>
</gene>
<keyword evidence="1" id="KW-0812">Transmembrane</keyword>
<organism evidence="2 3">
    <name type="scientific">Acer negundo</name>
    <name type="common">Box elder</name>
    <dbReference type="NCBI Taxonomy" id="4023"/>
    <lineage>
        <taxon>Eukaryota</taxon>
        <taxon>Viridiplantae</taxon>
        <taxon>Streptophyta</taxon>
        <taxon>Embryophyta</taxon>
        <taxon>Tracheophyta</taxon>
        <taxon>Spermatophyta</taxon>
        <taxon>Magnoliopsida</taxon>
        <taxon>eudicotyledons</taxon>
        <taxon>Gunneridae</taxon>
        <taxon>Pentapetalae</taxon>
        <taxon>rosids</taxon>
        <taxon>malvids</taxon>
        <taxon>Sapindales</taxon>
        <taxon>Sapindaceae</taxon>
        <taxon>Hippocastanoideae</taxon>
        <taxon>Acereae</taxon>
        <taxon>Acer</taxon>
    </lineage>
</organism>
<reference evidence="2" key="2">
    <citation type="submission" date="2023-02" db="EMBL/GenBank/DDBJ databases">
        <authorList>
            <person name="Swenson N.G."/>
            <person name="Wegrzyn J.L."/>
            <person name="Mcevoy S.L."/>
        </authorList>
    </citation>
    <scope>NUCLEOTIDE SEQUENCE</scope>
    <source>
        <strain evidence="2">91603</strain>
        <tissue evidence="2">Leaf</tissue>
    </source>
</reference>
<protein>
    <submittedName>
        <fullName evidence="2">Uncharacterized protein</fullName>
    </submittedName>
</protein>